<dbReference type="PROSITE" id="PS50222">
    <property type="entry name" value="EF_HAND_2"/>
    <property type="match status" value="1"/>
</dbReference>
<evidence type="ECO:0000256" key="10">
    <source>
        <dbReference type="ARBA" id="ARBA00048336"/>
    </source>
</evidence>
<keyword evidence="14" id="KW-1185">Reference proteome</keyword>
<dbReference type="EMBL" id="JALLPJ020000016">
    <property type="protein sequence ID" value="KAL3804988.1"/>
    <property type="molecule type" value="Genomic_DNA"/>
</dbReference>
<feature type="compositionally biased region" description="Polar residues" evidence="11">
    <location>
        <begin position="266"/>
        <end position="275"/>
    </location>
</feature>
<dbReference type="Pfam" id="PF04722">
    <property type="entry name" value="Ssu72"/>
    <property type="match status" value="1"/>
</dbReference>
<gene>
    <name evidence="13" type="ORF">ACHAWO_001846</name>
</gene>
<accession>A0ABD3QXM0</accession>
<evidence type="ECO:0000313" key="14">
    <source>
        <dbReference type="Proteomes" id="UP001530400"/>
    </source>
</evidence>
<dbReference type="EC" id="3.1.3.16" evidence="3"/>
<dbReference type="GO" id="GO:0005634">
    <property type="term" value="C:nucleus"/>
    <property type="evidence" value="ECO:0007669"/>
    <property type="project" value="UniProtKB-SubCell"/>
</dbReference>
<feature type="region of interest" description="Disordered" evidence="11">
    <location>
        <begin position="263"/>
        <end position="292"/>
    </location>
</feature>
<dbReference type="Proteomes" id="UP001530400">
    <property type="component" value="Unassembled WGS sequence"/>
</dbReference>
<reference evidence="13 14" key="1">
    <citation type="submission" date="2024-10" db="EMBL/GenBank/DDBJ databases">
        <title>Updated reference genomes for cyclostephanoid diatoms.</title>
        <authorList>
            <person name="Roberts W.R."/>
            <person name="Alverson A.J."/>
        </authorList>
    </citation>
    <scope>NUCLEOTIDE SEQUENCE [LARGE SCALE GENOMIC DNA]</scope>
    <source>
        <strain evidence="13 14">AJA010-31</strain>
    </source>
</reference>
<feature type="region of interest" description="Disordered" evidence="11">
    <location>
        <begin position="1"/>
        <end position="35"/>
    </location>
</feature>
<dbReference type="InterPro" id="IPR011992">
    <property type="entry name" value="EF-hand-dom_pair"/>
</dbReference>
<evidence type="ECO:0000256" key="3">
    <source>
        <dbReference type="ARBA" id="ARBA00013081"/>
    </source>
</evidence>
<name>A0ABD3QXM0_9STRA</name>
<comment type="subcellular location">
    <subcellularLocation>
        <location evidence="1">Nucleus</location>
    </subcellularLocation>
</comment>
<evidence type="ECO:0000256" key="6">
    <source>
        <dbReference type="ARBA" id="ARBA00022837"/>
    </source>
</evidence>
<evidence type="ECO:0000256" key="5">
    <source>
        <dbReference type="ARBA" id="ARBA00022801"/>
    </source>
</evidence>
<dbReference type="SUPFAM" id="SSF47473">
    <property type="entry name" value="EF-hand"/>
    <property type="match status" value="1"/>
</dbReference>
<keyword evidence="6" id="KW-0106">Calcium</keyword>
<feature type="domain" description="EF-hand" evidence="12">
    <location>
        <begin position="381"/>
        <end position="416"/>
    </location>
</feature>
<dbReference type="GO" id="GO:0004722">
    <property type="term" value="F:protein serine/threonine phosphatase activity"/>
    <property type="evidence" value="ECO:0007669"/>
    <property type="project" value="UniProtKB-EC"/>
</dbReference>
<keyword evidence="4" id="KW-0507">mRNA processing</keyword>
<dbReference type="InterPro" id="IPR002048">
    <property type="entry name" value="EF_hand_dom"/>
</dbReference>
<evidence type="ECO:0000256" key="7">
    <source>
        <dbReference type="ARBA" id="ARBA00022912"/>
    </source>
</evidence>
<dbReference type="InterPro" id="IPR018247">
    <property type="entry name" value="EF_Hand_1_Ca_BS"/>
</dbReference>
<evidence type="ECO:0000256" key="4">
    <source>
        <dbReference type="ARBA" id="ARBA00022664"/>
    </source>
</evidence>
<dbReference type="Gene3D" id="3.40.50.2300">
    <property type="match status" value="2"/>
</dbReference>
<dbReference type="GO" id="GO:0006397">
    <property type="term" value="P:mRNA processing"/>
    <property type="evidence" value="ECO:0007669"/>
    <property type="project" value="UniProtKB-KW"/>
</dbReference>
<keyword evidence="7" id="KW-0904">Protein phosphatase</keyword>
<dbReference type="Gene3D" id="1.10.238.10">
    <property type="entry name" value="EF-hand"/>
    <property type="match status" value="1"/>
</dbReference>
<dbReference type="PANTHER" id="PTHR20383">
    <property type="entry name" value="RNA POLYMERASE II SUBUNIT A C-TERMINAL DOMAIN PHOSPHATASE"/>
    <property type="match status" value="1"/>
</dbReference>
<feature type="region of interest" description="Disordered" evidence="11">
    <location>
        <begin position="223"/>
        <end position="247"/>
    </location>
</feature>
<evidence type="ECO:0000256" key="2">
    <source>
        <dbReference type="ARBA" id="ARBA00008978"/>
    </source>
</evidence>
<organism evidence="13 14">
    <name type="scientific">Cyclotella atomus</name>
    <dbReference type="NCBI Taxonomy" id="382360"/>
    <lineage>
        <taxon>Eukaryota</taxon>
        <taxon>Sar</taxon>
        <taxon>Stramenopiles</taxon>
        <taxon>Ochrophyta</taxon>
        <taxon>Bacillariophyta</taxon>
        <taxon>Coscinodiscophyceae</taxon>
        <taxon>Thalassiosirophycidae</taxon>
        <taxon>Stephanodiscales</taxon>
        <taxon>Stephanodiscaceae</taxon>
        <taxon>Cyclotella</taxon>
    </lineage>
</organism>
<evidence type="ECO:0000256" key="11">
    <source>
        <dbReference type="SAM" id="MobiDB-lite"/>
    </source>
</evidence>
<evidence type="ECO:0000256" key="9">
    <source>
        <dbReference type="ARBA" id="ARBA00047761"/>
    </source>
</evidence>
<comment type="similarity">
    <text evidence="2">Belongs to the SSU72 phosphatase family.</text>
</comment>
<comment type="caution">
    <text evidence="13">The sequence shown here is derived from an EMBL/GenBank/DDBJ whole genome shotgun (WGS) entry which is preliminary data.</text>
</comment>
<dbReference type="AlphaFoldDB" id="A0ABD3QXM0"/>
<evidence type="ECO:0000313" key="13">
    <source>
        <dbReference type="EMBL" id="KAL3804988.1"/>
    </source>
</evidence>
<evidence type="ECO:0000256" key="8">
    <source>
        <dbReference type="ARBA" id="ARBA00023242"/>
    </source>
</evidence>
<dbReference type="InterPro" id="IPR006811">
    <property type="entry name" value="RNA_pol_II_suA"/>
</dbReference>
<protein>
    <recommendedName>
        <fullName evidence="3">protein-serine/threonine phosphatase</fullName>
        <ecNumber evidence="3">3.1.3.16</ecNumber>
    </recommendedName>
</protein>
<sequence length="654" mass="73965">MPAKPLHLRHQQPVTPGLHRPSTPPGYPPASARREGSKLSFGTVCSSNINRSMEAHVVLSNAGMKVESYGTGTQVRLPGKSAMEPRIFKFGTPYAEMYRSLSATPEDEAFFVHNGVLQLCKRGASVKLAPQRWQDTPSEDIQKHDVVIAFEERIYDAVVEDLQAREPTEDFKALHVICLDTKDNPHEAQLQGRVALELCWLLERTADLDVEAPELIERFQEQQMTHTQIKSKQPRLPVDMSNRSTSRFDRSSFQGLSVIEGKRNKTNTTTINSDSKTYKDRSERRKRTSSLAQSHQIRDIISKTVEELSARHGNINNSCSESAEDILKKVLAEAKASGFSADRIFSILSSSSISENDGVADDMIQKETFSTGLIKLSKHSWKKEDLEVIADKFDINKDGFISFVEFQHYCYHEVPSVAWKAERQRKEALTQAAQNTSIDTAASFNLKDISYAPGHVVSSRSKIFWKINVSVECVLRYCSELGTVSIQIYDMSTKTDFKTLYLNKSSCVIDQAALEEAMTKDDRSAEEIEWEHYSNYIMARLQIVKDENEEAGYIPRLLKLHNDGDISLEIDKPHNMNAPAMKYLIKSGKSLEDEFQQKVRSFEKESRSARSSRMSAEDFIRSARNSRNTADGKDSLQNIMRQALEEVKLELGEN</sequence>
<feature type="compositionally biased region" description="Polar residues" evidence="11">
    <location>
        <begin position="623"/>
        <end position="636"/>
    </location>
</feature>
<evidence type="ECO:0000256" key="1">
    <source>
        <dbReference type="ARBA" id="ARBA00004123"/>
    </source>
</evidence>
<keyword evidence="8" id="KW-0539">Nucleus</keyword>
<comment type="catalytic activity">
    <reaction evidence="9">
        <text>O-phospho-L-seryl-[protein] + H2O = L-seryl-[protein] + phosphate</text>
        <dbReference type="Rhea" id="RHEA:20629"/>
        <dbReference type="Rhea" id="RHEA-COMP:9863"/>
        <dbReference type="Rhea" id="RHEA-COMP:11604"/>
        <dbReference type="ChEBI" id="CHEBI:15377"/>
        <dbReference type="ChEBI" id="CHEBI:29999"/>
        <dbReference type="ChEBI" id="CHEBI:43474"/>
        <dbReference type="ChEBI" id="CHEBI:83421"/>
        <dbReference type="EC" id="3.1.3.16"/>
    </reaction>
</comment>
<dbReference type="PROSITE" id="PS00018">
    <property type="entry name" value="EF_HAND_1"/>
    <property type="match status" value="1"/>
</dbReference>
<keyword evidence="5" id="KW-0378">Hydrolase</keyword>
<feature type="compositionally biased region" description="Basic residues" evidence="11">
    <location>
        <begin position="1"/>
        <end position="10"/>
    </location>
</feature>
<comment type="catalytic activity">
    <reaction evidence="10">
        <text>O-phospho-L-threonyl-[protein] + H2O = L-threonyl-[protein] + phosphate</text>
        <dbReference type="Rhea" id="RHEA:47004"/>
        <dbReference type="Rhea" id="RHEA-COMP:11060"/>
        <dbReference type="Rhea" id="RHEA-COMP:11605"/>
        <dbReference type="ChEBI" id="CHEBI:15377"/>
        <dbReference type="ChEBI" id="CHEBI:30013"/>
        <dbReference type="ChEBI" id="CHEBI:43474"/>
        <dbReference type="ChEBI" id="CHEBI:61977"/>
        <dbReference type="EC" id="3.1.3.16"/>
    </reaction>
</comment>
<proteinExistence type="inferred from homology"/>
<feature type="region of interest" description="Disordered" evidence="11">
    <location>
        <begin position="602"/>
        <end position="636"/>
    </location>
</feature>
<evidence type="ECO:0000259" key="12">
    <source>
        <dbReference type="PROSITE" id="PS50222"/>
    </source>
</evidence>